<evidence type="ECO:0000313" key="2">
    <source>
        <dbReference type="Proteomes" id="UP000308886"/>
    </source>
</evidence>
<dbReference type="Proteomes" id="UP000308886">
    <property type="component" value="Unassembled WGS sequence"/>
</dbReference>
<dbReference type="EC" id="2.7.1.49" evidence="1"/>
<gene>
    <name evidence="1" type="primary">thiD</name>
    <name evidence="1" type="ORF">E5358_06265</name>
</gene>
<keyword evidence="2" id="KW-1185">Reference proteome</keyword>
<dbReference type="EC" id="2.7.4.7" evidence="1"/>
<keyword evidence="1" id="KW-0808">Transferase</keyword>
<protein>
    <submittedName>
        <fullName evidence="1">Bifunctional hydroxymethylpyrimidine kinase/phosphomethylpyrimidine kinase</fullName>
        <ecNumber evidence="1">2.7.1.49</ecNumber>
        <ecNumber evidence="1">2.7.4.7</ecNumber>
    </submittedName>
</protein>
<reference evidence="1" key="1">
    <citation type="submission" date="2019-04" db="EMBL/GenBank/DDBJ databases">
        <title>Microbes associate with the intestines of laboratory mice.</title>
        <authorList>
            <person name="Navarre W."/>
            <person name="Wong E."/>
            <person name="Huang K."/>
            <person name="Tropini C."/>
            <person name="Ng K."/>
            <person name="Yu B."/>
        </authorList>
    </citation>
    <scope>NUCLEOTIDE SEQUENCE</scope>
    <source>
        <strain evidence="1">NM73_A23</strain>
    </source>
</reference>
<evidence type="ECO:0000313" key="1">
    <source>
        <dbReference type="EMBL" id="TGX82644.1"/>
    </source>
</evidence>
<organism evidence="1 2">
    <name type="scientific">Palleniella muris</name>
    <dbReference type="NCBI Taxonomy" id="3038145"/>
    <lineage>
        <taxon>Bacteria</taxon>
        <taxon>Pseudomonadati</taxon>
        <taxon>Bacteroidota</taxon>
        <taxon>Bacteroidia</taxon>
        <taxon>Bacteroidales</taxon>
        <taxon>Prevotellaceae</taxon>
        <taxon>Palleniella</taxon>
    </lineage>
</organism>
<comment type="caution">
    <text evidence="1">The sequence shown here is derived from an EMBL/GenBank/DDBJ whole genome shotgun (WGS) entry which is preliminary data.</text>
</comment>
<dbReference type="EMBL" id="SRZC01000008">
    <property type="protein sequence ID" value="TGX82644.1"/>
    <property type="molecule type" value="Genomic_DNA"/>
</dbReference>
<keyword evidence="1" id="KW-0418">Kinase</keyword>
<name>A0AC61QRD5_9BACT</name>
<accession>A0AC61QRD5</accession>
<proteinExistence type="predicted"/>
<sequence>MKTVLTIAGSDTCAGAGIQQDLKTVTSLGHYAVTVITALTAQNTVGVQGVMTVPADMLQAQLDSVLSDVEVAAVKIGMIPDAQSAHVIIETLSHLSVPIVCDPVMLSTSGTQLMSDECIDAIKRGLFPLCTLVTPNIPESERLAGVTMADAGNVGRMLVERYGTSFLIKGGHAMGEMMTDHLYCVDGSVCEYISPRIATTNLHGTGCTLSSAVAALLAEGKNLQDAACGAKELIDKGIKQGRLLSIGKGNGPLWLF</sequence>